<proteinExistence type="predicted"/>
<sequence length="582" mass="61209">MDNDNPHAIPQPPSEATETAETSLPPATVFYVAPGAEESDTPSEASPVTEDPAIIRLESESPAPDPEEWAEERQAAEADVPSPAPEVQPAPATGGVSNDLEEEVYAPSLPVQGPQVGQQVGNWHLQSDLGRGWFMATEGEGGEAQMVYVRPDPAWAALLAHRLLPHTEERGGVQVVEAVEGQPVRPDPAHPLALGDAAAHLTELARLLFALEKQGYALTDLDPAQLVWTESGLKLRQPPRVVRLGESDPAALRDGLTAPEVMAGQPAGATAGVYLLGAMLYGWLTGQTPPPGGPSTIELASLKTPGLPQLLAGMLAPAPARTTPAELLSALKRLNPAPLPTYRVVARTSVGLNPDRPANEDAYGYQQQQVASDQADVLRLRACVSDGMGGMAAGEVASQAAVQAFLASDKPDLPGMVWDANAAVLEAMNGRDGGCTISGVDIVGTTMQLGHVGDTRAYVRLDGEVSQISKDHSFVAAMVASGQMTPEEAQVSPERNKVLRSLGSLRQPQPDYVQTLPEPLTLAVGSRVLLVSDGVWGEVEPATLTELLQSADLQELVDRLVQLSLDAGAPDNVTALAIERLS</sequence>
<accession>A0AAU6Q6X8</accession>
<feature type="region of interest" description="Disordered" evidence="1">
    <location>
        <begin position="1"/>
        <end position="97"/>
    </location>
</feature>
<reference evidence="3" key="1">
    <citation type="submission" date="2024-03" db="EMBL/GenBank/DDBJ databases">
        <title>Deinococcus weizhi sp. nov., isolated from human skin.</title>
        <authorList>
            <person name="Wei Z."/>
            <person name="Tian F."/>
            <person name="Yang C."/>
            <person name="Xin L.T."/>
            <person name="Wen Z.J."/>
            <person name="Lan K.C."/>
            <person name="Yu L."/>
            <person name="Zhe W."/>
            <person name="Dan F.D."/>
            <person name="Jun W."/>
            <person name="Rui Z."/>
            <person name="Yong X.J."/>
            <person name="Ting Y."/>
            <person name="Wei X."/>
            <person name="Xu Z.G."/>
            <person name="Xin Z."/>
            <person name="Dong F.G."/>
            <person name="Ni X.M."/>
            <person name="Zheng M.G."/>
            <person name="Chun Y."/>
            <person name="Qian W.X."/>
        </authorList>
    </citation>
    <scope>NUCLEOTIDE SEQUENCE</scope>
    <source>
        <strain evidence="3">VB142</strain>
    </source>
</reference>
<dbReference type="SUPFAM" id="SSF56112">
    <property type="entry name" value="Protein kinase-like (PK-like)"/>
    <property type="match status" value="1"/>
</dbReference>
<protein>
    <recommendedName>
        <fullName evidence="2">PPM-type phosphatase domain-containing protein</fullName>
    </recommendedName>
</protein>
<dbReference type="InterPro" id="IPR036457">
    <property type="entry name" value="PPM-type-like_dom_sf"/>
</dbReference>
<dbReference type="RefSeq" id="WP_339097387.1">
    <property type="nucleotide sequence ID" value="NZ_CP149783.1"/>
</dbReference>
<evidence type="ECO:0000259" key="2">
    <source>
        <dbReference type="PROSITE" id="PS51746"/>
    </source>
</evidence>
<dbReference type="Gene3D" id="1.10.510.10">
    <property type="entry name" value="Transferase(Phosphotransferase) domain 1"/>
    <property type="match status" value="1"/>
</dbReference>
<dbReference type="SMART" id="SM00331">
    <property type="entry name" value="PP2C_SIG"/>
    <property type="match status" value="1"/>
</dbReference>
<dbReference type="InterPro" id="IPR011009">
    <property type="entry name" value="Kinase-like_dom_sf"/>
</dbReference>
<dbReference type="AlphaFoldDB" id="A0AAU6Q6X8"/>
<organism evidence="3">
    <name type="scientific">Deinococcus sp. VB142</name>
    <dbReference type="NCBI Taxonomy" id="3112952"/>
    <lineage>
        <taxon>Bacteria</taxon>
        <taxon>Thermotogati</taxon>
        <taxon>Deinococcota</taxon>
        <taxon>Deinococci</taxon>
        <taxon>Deinococcales</taxon>
        <taxon>Deinococcaceae</taxon>
        <taxon>Deinococcus</taxon>
    </lineage>
</organism>
<evidence type="ECO:0000256" key="1">
    <source>
        <dbReference type="SAM" id="MobiDB-lite"/>
    </source>
</evidence>
<name>A0AAU6Q6X8_9DEIO</name>
<dbReference type="Gene3D" id="3.60.40.10">
    <property type="entry name" value="PPM-type phosphatase domain"/>
    <property type="match status" value="1"/>
</dbReference>
<dbReference type="EMBL" id="CP149783">
    <property type="protein sequence ID" value="WYF46001.1"/>
    <property type="molecule type" value="Genomic_DNA"/>
</dbReference>
<dbReference type="InterPro" id="IPR001932">
    <property type="entry name" value="PPM-type_phosphatase-like_dom"/>
</dbReference>
<dbReference type="SUPFAM" id="SSF81606">
    <property type="entry name" value="PP2C-like"/>
    <property type="match status" value="1"/>
</dbReference>
<dbReference type="SMART" id="SM00332">
    <property type="entry name" value="PP2Cc"/>
    <property type="match status" value="1"/>
</dbReference>
<dbReference type="CDD" id="cd00143">
    <property type="entry name" value="PP2Cc"/>
    <property type="match status" value="1"/>
</dbReference>
<dbReference type="PROSITE" id="PS51746">
    <property type="entry name" value="PPM_2"/>
    <property type="match status" value="1"/>
</dbReference>
<gene>
    <name evidence="3" type="ORF">WDJ50_16395</name>
</gene>
<feature type="domain" description="PPM-type phosphatase" evidence="2">
    <location>
        <begin position="343"/>
        <end position="580"/>
    </location>
</feature>
<evidence type="ECO:0000313" key="3">
    <source>
        <dbReference type="EMBL" id="WYF46001.1"/>
    </source>
</evidence>